<dbReference type="CDD" id="cd00056">
    <property type="entry name" value="ENDO3c"/>
    <property type="match status" value="1"/>
</dbReference>
<comment type="similarity">
    <text evidence="2">Belongs to the alkylbase DNA glycosidase AlkA family.</text>
</comment>
<dbReference type="Pfam" id="PF00730">
    <property type="entry name" value="HhH-GPD"/>
    <property type="match status" value="1"/>
</dbReference>
<evidence type="ECO:0000313" key="8">
    <source>
        <dbReference type="Proteomes" id="UP000003835"/>
    </source>
</evidence>
<keyword evidence="5" id="KW-0234">DNA repair</keyword>
<dbReference type="RefSeq" id="WP_006106453.1">
    <property type="nucleotide sequence ID" value="NZ_DS989883.1"/>
</dbReference>
<reference evidence="7 8" key="1">
    <citation type="submission" date="2008-07" db="EMBL/GenBank/DDBJ databases">
        <authorList>
            <person name="Tandeau de Marsac N."/>
            <person name="Ferriera S."/>
            <person name="Johnson J."/>
            <person name="Kravitz S."/>
            <person name="Beeson K."/>
            <person name="Sutton G."/>
            <person name="Rogers Y.-H."/>
            <person name="Friedman R."/>
            <person name="Frazier M."/>
            <person name="Venter J.C."/>
        </authorList>
    </citation>
    <scope>NUCLEOTIDE SEQUENCE [LARGE SCALE GENOMIC DNA]</scope>
    <source>
        <strain evidence="7 8">PCC 7420</strain>
    </source>
</reference>
<name>B4W510_9CYAN</name>
<dbReference type="OrthoDB" id="9785929at2"/>
<dbReference type="GO" id="GO:0043916">
    <property type="term" value="F:DNA-7-methylguanine glycosylase activity"/>
    <property type="evidence" value="ECO:0007669"/>
    <property type="project" value="TreeGrafter"/>
</dbReference>
<dbReference type="EC" id="3.2.2.21" evidence="3"/>
<dbReference type="GO" id="GO:0006285">
    <property type="term" value="P:base-excision repair, AP site formation"/>
    <property type="evidence" value="ECO:0007669"/>
    <property type="project" value="TreeGrafter"/>
</dbReference>
<sequence>MNYAIAIDFLQDCDPVLGQLIDRIGECQLNQHELEGDLFFCLSRSILHQQLSTKVAHVIHSRFLQVYPDTPFPTAQDVLDTPDEVLRGVGISRPKIAYLKDLARHSIDGLPTLEALEVMDDESIIKILTQVKGIGCWTVQMLLIFRLKRWDVLPVDDLGIRTGIRNLYNLEALPDRKTTKRFGQRWKPYCSIASWYLWRSLDLKPI</sequence>
<feature type="domain" description="HhH-GPD" evidence="6">
    <location>
        <begin position="47"/>
        <end position="202"/>
    </location>
</feature>
<evidence type="ECO:0000313" key="7">
    <source>
        <dbReference type="EMBL" id="EDX70704.1"/>
    </source>
</evidence>
<dbReference type="EMBL" id="DS989883">
    <property type="protein sequence ID" value="EDX70704.1"/>
    <property type="molecule type" value="Genomic_DNA"/>
</dbReference>
<evidence type="ECO:0000256" key="3">
    <source>
        <dbReference type="ARBA" id="ARBA00012000"/>
    </source>
</evidence>
<dbReference type="SMART" id="SM00478">
    <property type="entry name" value="ENDO3c"/>
    <property type="match status" value="1"/>
</dbReference>
<dbReference type="AlphaFoldDB" id="B4W510"/>
<comment type="catalytic activity">
    <reaction evidence="1">
        <text>Hydrolysis of alkylated DNA, releasing 3-methyladenine, 3-methylguanine, 7-methylguanine and 7-methyladenine.</text>
        <dbReference type="EC" id="3.2.2.21"/>
    </reaction>
</comment>
<dbReference type="Proteomes" id="UP000003835">
    <property type="component" value="Unassembled WGS sequence"/>
</dbReference>
<dbReference type="InterPro" id="IPR051912">
    <property type="entry name" value="Alkylbase_DNA_Glycosylase/TA"/>
</dbReference>
<dbReference type="HOGENOM" id="CLU_000445_72_5_3"/>
<dbReference type="InterPro" id="IPR011257">
    <property type="entry name" value="DNA_glycosylase"/>
</dbReference>
<organism evidence="7 8">
    <name type="scientific">Coleofasciculus chthonoplastes PCC 7420</name>
    <dbReference type="NCBI Taxonomy" id="118168"/>
    <lineage>
        <taxon>Bacteria</taxon>
        <taxon>Bacillati</taxon>
        <taxon>Cyanobacteriota</taxon>
        <taxon>Cyanophyceae</taxon>
        <taxon>Coleofasciculales</taxon>
        <taxon>Coleofasciculaceae</taxon>
        <taxon>Coleofasciculus</taxon>
    </lineage>
</organism>
<dbReference type="eggNOG" id="COG0122">
    <property type="taxonomic scope" value="Bacteria"/>
</dbReference>
<dbReference type="Gene3D" id="1.10.1670.40">
    <property type="match status" value="1"/>
</dbReference>
<protein>
    <recommendedName>
        <fullName evidence="3">DNA-3-methyladenine glycosylase II</fullName>
        <ecNumber evidence="3">3.2.2.21</ecNumber>
    </recommendedName>
</protein>
<evidence type="ECO:0000256" key="2">
    <source>
        <dbReference type="ARBA" id="ARBA00010817"/>
    </source>
</evidence>
<dbReference type="InterPro" id="IPR003265">
    <property type="entry name" value="HhH-GPD_domain"/>
</dbReference>
<evidence type="ECO:0000256" key="4">
    <source>
        <dbReference type="ARBA" id="ARBA00022763"/>
    </source>
</evidence>
<dbReference type="STRING" id="118168.MC7420_8132"/>
<dbReference type="GO" id="GO:0008725">
    <property type="term" value="F:DNA-3-methyladenine glycosylase activity"/>
    <property type="evidence" value="ECO:0007669"/>
    <property type="project" value="TreeGrafter"/>
</dbReference>
<evidence type="ECO:0000259" key="6">
    <source>
        <dbReference type="SMART" id="SM00478"/>
    </source>
</evidence>
<dbReference type="GO" id="GO:0006307">
    <property type="term" value="P:DNA alkylation repair"/>
    <property type="evidence" value="ECO:0007669"/>
    <property type="project" value="TreeGrafter"/>
</dbReference>
<dbReference type="GO" id="GO:0032993">
    <property type="term" value="C:protein-DNA complex"/>
    <property type="evidence" value="ECO:0007669"/>
    <property type="project" value="TreeGrafter"/>
</dbReference>
<dbReference type="SUPFAM" id="SSF48150">
    <property type="entry name" value="DNA-glycosylase"/>
    <property type="match status" value="1"/>
</dbReference>
<keyword evidence="4" id="KW-0227">DNA damage</keyword>
<dbReference type="PANTHER" id="PTHR43003">
    <property type="entry name" value="DNA-3-METHYLADENINE GLYCOSYLASE"/>
    <property type="match status" value="1"/>
</dbReference>
<dbReference type="Gene3D" id="1.10.340.30">
    <property type="entry name" value="Hypothetical protein, domain 2"/>
    <property type="match status" value="1"/>
</dbReference>
<dbReference type="PANTHER" id="PTHR43003:SF5">
    <property type="entry name" value="DNA-3-METHYLADENINE GLYCOSYLASE"/>
    <property type="match status" value="1"/>
</dbReference>
<accession>B4W510</accession>
<evidence type="ECO:0000256" key="5">
    <source>
        <dbReference type="ARBA" id="ARBA00023204"/>
    </source>
</evidence>
<evidence type="ECO:0000256" key="1">
    <source>
        <dbReference type="ARBA" id="ARBA00000086"/>
    </source>
</evidence>
<gene>
    <name evidence="7" type="ORF">MC7420_8132</name>
</gene>
<keyword evidence="8" id="KW-1185">Reference proteome</keyword>
<proteinExistence type="inferred from homology"/>
<dbReference type="GO" id="GO:0005737">
    <property type="term" value="C:cytoplasm"/>
    <property type="evidence" value="ECO:0007669"/>
    <property type="project" value="TreeGrafter"/>
</dbReference>
<dbReference type="FunFam" id="1.10.340.30:FF:000004">
    <property type="entry name" value="DNA-3-methyladenine glycosylase II"/>
    <property type="match status" value="1"/>
</dbReference>
<dbReference type="GO" id="GO:0032131">
    <property type="term" value="F:alkylated DNA binding"/>
    <property type="evidence" value="ECO:0007669"/>
    <property type="project" value="TreeGrafter"/>
</dbReference>